<dbReference type="STRING" id="1686286.GCA_900092335_01007"/>
<feature type="binding site" evidence="1">
    <location>
        <position position="36"/>
    </location>
    <ligand>
        <name>Mg(2+)</name>
        <dbReference type="ChEBI" id="CHEBI:18420"/>
        <label>1</label>
    </ligand>
</feature>
<comment type="caution">
    <text evidence="2">The sequence shown here is derived from an EMBL/GenBank/DDBJ whole genome shotgun (WGS) entry which is preliminary data.</text>
</comment>
<keyword evidence="1" id="KW-0479">Metal-binding</keyword>
<feature type="binding site" evidence="1">
    <location>
        <position position="35"/>
    </location>
    <ligand>
        <name>Mg(2+)</name>
        <dbReference type="ChEBI" id="CHEBI:18420"/>
        <label>1</label>
    </ligand>
</feature>
<dbReference type="PANTHER" id="PTHR16222:SF12">
    <property type="entry name" value="ADP-RIBOSYLGLYCOHYDROLASE-RELATED"/>
    <property type="match status" value="1"/>
</dbReference>
<dbReference type="GO" id="GO:0046872">
    <property type="term" value="F:metal ion binding"/>
    <property type="evidence" value="ECO:0007669"/>
    <property type="project" value="UniProtKB-KW"/>
</dbReference>
<evidence type="ECO:0000313" key="2">
    <source>
        <dbReference type="EMBL" id="TQE42455.1"/>
    </source>
</evidence>
<proteinExistence type="predicted"/>
<dbReference type="SUPFAM" id="SSF101478">
    <property type="entry name" value="ADP-ribosylglycohydrolase"/>
    <property type="match status" value="1"/>
</dbReference>
<gene>
    <name evidence="2" type="ORF">EJK80_12550</name>
</gene>
<dbReference type="Proteomes" id="UP000318080">
    <property type="component" value="Unassembled WGS sequence"/>
</dbReference>
<feature type="binding site" evidence="1">
    <location>
        <position position="219"/>
    </location>
    <ligand>
        <name>Mg(2+)</name>
        <dbReference type="ChEBI" id="CHEBI:18420"/>
        <label>1</label>
    </ligand>
</feature>
<feature type="binding site" evidence="1">
    <location>
        <position position="222"/>
    </location>
    <ligand>
        <name>Mg(2+)</name>
        <dbReference type="ChEBI" id="CHEBI:18420"/>
        <label>1</label>
    </ligand>
</feature>
<dbReference type="InterPro" id="IPR036705">
    <property type="entry name" value="Ribosyl_crysJ1_sf"/>
</dbReference>
<keyword evidence="3" id="KW-1185">Reference proteome</keyword>
<reference evidence="2 3" key="1">
    <citation type="submission" date="2019-06" db="EMBL/GenBank/DDBJ databases">
        <title>Draft genome of C. phoceense Strain 272.</title>
        <authorList>
            <person name="Pacheco L.G.C."/>
            <person name="Barberis C.M."/>
            <person name="Almuzara M.N."/>
            <person name="Traglia G.M."/>
            <person name="Santos C.S."/>
            <person name="Rocha D.J.P.G."/>
            <person name="Aguiar E.R.G.R."/>
            <person name="Vay C.A."/>
        </authorList>
    </citation>
    <scope>NUCLEOTIDE SEQUENCE [LARGE SCALE GENOMIC DNA]</scope>
    <source>
        <strain evidence="2 3">272</strain>
    </source>
</reference>
<name>A0A540R3Y0_9CORY</name>
<feature type="binding site" evidence="1">
    <location>
        <position position="34"/>
    </location>
    <ligand>
        <name>Mg(2+)</name>
        <dbReference type="ChEBI" id="CHEBI:18420"/>
        <label>1</label>
    </ligand>
</feature>
<evidence type="ECO:0000313" key="3">
    <source>
        <dbReference type="Proteomes" id="UP000318080"/>
    </source>
</evidence>
<organism evidence="2 3">
    <name type="scientific">Corynebacterium phoceense</name>
    <dbReference type="NCBI Taxonomy" id="1686286"/>
    <lineage>
        <taxon>Bacteria</taxon>
        <taxon>Bacillati</taxon>
        <taxon>Actinomycetota</taxon>
        <taxon>Actinomycetes</taxon>
        <taxon>Mycobacteriales</taxon>
        <taxon>Corynebacteriaceae</taxon>
        <taxon>Corynebacterium</taxon>
    </lineage>
</organism>
<dbReference type="PANTHER" id="PTHR16222">
    <property type="entry name" value="ADP-RIBOSYLGLYCOHYDROLASE"/>
    <property type="match status" value="1"/>
</dbReference>
<feature type="binding site" evidence="1">
    <location>
        <position position="221"/>
    </location>
    <ligand>
        <name>Mg(2+)</name>
        <dbReference type="ChEBI" id="CHEBI:18420"/>
        <label>1</label>
    </ligand>
</feature>
<comment type="cofactor">
    <cofactor evidence="1">
        <name>Mg(2+)</name>
        <dbReference type="ChEBI" id="CHEBI:18420"/>
    </cofactor>
    <text evidence="1">Binds 2 magnesium ions per subunit.</text>
</comment>
<dbReference type="InterPro" id="IPR050792">
    <property type="entry name" value="ADP-ribosylglycohydrolase"/>
</dbReference>
<dbReference type="EMBL" id="VHIR01000028">
    <property type="protein sequence ID" value="TQE42455.1"/>
    <property type="molecule type" value="Genomic_DNA"/>
</dbReference>
<keyword evidence="1" id="KW-0460">Magnesium</keyword>
<dbReference type="AlphaFoldDB" id="A0A540R3Y0"/>
<dbReference type="Pfam" id="PF03747">
    <property type="entry name" value="ADP_ribosyl_GH"/>
    <property type="match status" value="1"/>
</dbReference>
<evidence type="ECO:0000256" key="1">
    <source>
        <dbReference type="PIRSR" id="PIRSR605502-1"/>
    </source>
</evidence>
<dbReference type="Gene3D" id="1.10.4080.10">
    <property type="entry name" value="ADP-ribosylation/Crystallin J1"/>
    <property type="match status" value="1"/>
</dbReference>
<accession>A0A540R3Y0</accession>
<sequence>MIGAIIGDIAGSDYEFNPVSTYDFELFPSDSSFTDDSILTVAVGAALLEAGSDEAALAEALIDAFHRYGAKYPTPKGAYGGSFSEWLRSGKREPYNSWGNGSAMRVSAVIDYARSLEEAEDLARITASVTHNHEEGIKGAQATAAAGYLARTGSPAAEIREYISRAYGYDLTRTCASLRAAGYGFEDSCQKTVPESLIAFLEADDFESAIRNTIYLRGDADTMGAITGAVAEQFFEVPQRFVDHARETVPEEFLKVIDAIEARR</sequence>
<dbReference type="InterPro" id="IPR005502">
    <property type="entry name" value="Ribosyl_crysJ1"/>
</dbReference>
<protein>
    <submittedName>
        <fullName evidence="2">Dinitrogenase reductase</fullName>
    </submittedName>
</protein>
<dbReference type="RefSeq" id="WP_066484756.1">
    <property type="nucleotide sequence ID" value="NZ_VHIR01000028.1"/>
</dbReference>